<keyword evidence="2" id="KW-1185">Reference proteome</keyword>
<dbReference type="EMBL" id="JAFFZP010000004">
    <property type="protein sequence ID" value="MBN0986600.1"/>
    <property type="molecule type" value="Genomic_DNA"/>
</dbReference>
<name>A0ABS2W4E7_9GAMM</name>
<evidence type="ECO:0000313" key="1">
    <source>
        <dbReference type="EMBL" id="MBN0986600.1"/>
    </source>
</evidence>
<evidence type="ECO:0000313" key="2">
    <source>
        <dbReference type="Proteomes" id="UP000760472"/>
    </source>
</evidence>
<dbReference type="RefSeq" id="WP_205211790.1">
    <property type="nucleotide sequence ID" value="NZ_JAFFZO010000034.1"/>
</dbReference>
<sequence>MEFFVVFLVSLFILMLLVIGLLFGRPPTYRPDKEYVLKLMQGVEDRSTTEQAWSLFVHTPITHDADLEEFRRRCYQLDQGEVDNIASGPGLNGYLYDLKGRNYVKQQASELQEFIRNAPLTVDF</sequence>
<proteinExistence type="predicted"/>
<reference evidence="1 2" key="1">
    <citation type="submission" date="2021-02" db="EMBL/GenBank/DDBJ databases">
        <title>A novel species of genus Amphritea isolated from a fishpond in China.</title>
        <authorList>
            <person name="Lu H."/>
        </authorList>
    </citation>
    <scope>NUCLEOTIDE SEQUENCE [LARGE SCALE GENOMIC DNA]</scope>
    <source>
        <strain evidence="1 2">RP18W</strain>
    </source>
</reference>
<protein>
    <submittedName>
        <fullName evidence="1">Uncharacterized protein</fullName>
    </submittedName>
</protein>
<organism evidence="1 2">
    <name type="scientific">Amphritea pacifica</name>
    <dbReference type="NCBI Taxonomy" id="2811233"/>
    <lineage>
        <taxon>Bacteria</taxon>
        <taxon>Pseudomonadati</taxon>
        <taxon>Pseudomonadota</taxon>
        <taxon>Gammaproteobacteria</taxon>
        <taxon>Oceanospirillales</taxon>
        <taxon>Oceanospirillaceae</taxon>
        <taxon>Amphritea</taxon>
    </lineage>
</organism>
<dbReference type="Proteomes" id="UP000760472">
    <property type="component" value="Unassembled WGS sequence"/>
</dbReference>
<comment type="caution">
    <text evidence="1">The sequence shown here is derived from an EMBL/GenBank/DDBJ whole genome shotgun (WGS) entry which is preliminary data.</text>
</comment>
<gene>
    <name evidence="1" type="ORF">JW498_04445</name>
</gene>
<accession>A0ABS2W4E7</accession>